<dbReference type="Proteomes" id="UP000057737">
    <property type="component" value="Unassembled WGS sequence"/>
</dbReference>
<sequence>MARSKPRRAAPVKLLRTIALDPSDRFVFDVAAEPGDWAVSGAFRFCDQDPAKLGGKARSAFRSGFLGVQSWGWSTLAQIVPASEDDRRALVELLAKQLVEQFGSPDIATAHDAAAEEVAFAQSLCTHPVSTLIAVHRSASDGEVRESFRRLQLREGQRHGNAFSFMEIEDDLEPDSNLNLANISAEPLPR</sequence>
<dbReference type="AlphaFoldDB" id="A0A109JKV4"/>
<dbReference type="InterPro" id="IPR045442">
    <property type="entry name" value="DUF6505"/>
</dbReference>
<keyword evidence="2" id="KW-1185">Reference proteome</keyword>
<gene>
    <name evidence="1" type="ORF">AS156_13920</name>
</gene>
<organism evidence="1 2">
    <name type="scientific">Bradyrhizobium macuxiense</name>
    <dbReference type="NCBI Taxonomy" id="1755647"/>
    <lineage>
        <taxon>Bacteria</taxon>
        <taxon>Pseudomonadati</taxon>
        <taxon>Pseudomonadota</taxon>
        <taxon>Alphaproteobacteria</taxon>
        <taxon>Hyphomicrobiales</taxon>
        <taxon>Nitrobacteraceae</taxon>
        <taxon>Bradyrhizobium</taxon>
    </lineage>
</organism>
<protein>
    <submittedName>
        <fullName evidence="1">Uncharacterized protein</fullName>
    </submittedName>
</protein>
<dbReference type="Pfam" id="PF20115">
    <property type="entry name" value="DUF6505"/>
    <property type="match status" value="1"/>
</dbReference>
<comment type="caution">
    <text evidence="1">The sequence shown here is derived from an EMBL/GenBank/DDBJ whole genome shotgun (WGS) entry which is preliminary data.</text>
</comment>
<name>A0A109JKV4_9BRAD</name>
<accession>A0A109JKV4</accession>
<reference evidence="1 2" key="1">
    <citation type="submission" date="2015-11" db="EMBL/GenBank/DDBJ databases">
        <title>Draft Genome Sequence of the Strain BR 10303 (Bradyrhizobium sp.) isolated from nodules of Centrolobium paraense.</title>
        <authorList>
            <person name="Zelli J.E."/>
            <person name="Simoes-Araujo J.L."/>
            <person name="Barauna A.C."/>
            <person name="Silva K."/>
        </authorList>
    </citation>
    <scope>NUCLEOTIDE SEQUENCE [LARGE SCALE GENOMIC DNA]</scope>
    <source>
        <strain evidence="1 2">BR 10303</strain>
    </source>
</reference>
<evidence type="ECO:0000313" key="2">
    <source>
        <dbReference type="Proteomes" id="UP000057737"/>
    </source>
</evidence>
<evidence type="ECO:0000313" key="1">
    <source>
        <dbReference type="EMBL" id="KWV50922.1"/>
    </source>
</evidence>
<dbReference type="EMBL" id="LNCU01000092">
    <property type="protein sequence ID" value="KWV50922.1"/>
    <property type="molecule type" value="Genomic_DNA"/>
</dbReference>
<proteinExistence type="predicted"/>